<dbReference type="AlphaFoldDB" id="A0A195FN73"/>
<dbReference type="Proteomes" id="UP000078541">
    <property type="component" value="Unassembled WGS sequence"/>
</dbReference>
<evidence type="ECO:0000313" key="3">
    <source>
        <dbReference type="Proteomes" id="UP000078541"/>
    </source>
</evidence>
<name>A0A195FN73_9HYME</name>
<accession>A0A195FN73</accession>
<dbReference type="EMBL" id="KQ981490">
    <property type="protein sequence ID" value="KYN41334.1"/>
    <property type="molecule type" value="Genomic_DNA"/>
</dbReference>
<feature type="non-terminal residue" evidence="2">
    <location>
        <position position="1"/>
    </location>
</feature>
<reference evidence="2 3" key="1">
    <citation type="submission" date="2016-03" db="EMBL/GenBank/DDBJ databases">
        <title>Trachymyrmex septentrionalis WGS genome.</title>
        <authorList>
            <person name="Nygaard S."/>
            <person name="Hu H."/>
            <person name="Boomsma J."/>
            <person name="Zhang G."/>
        </authorList>
    </citation>
    <scope>NUCLEOTIDE SEQUENCE [LARGE SCALE GENOMIC DNA]</scope>
    <source>
        <strain evidence="2">Tsep2-gDNA-1</strain>
        <tissue evidence="2">Whole body</tissue>
    </source>
</reference>
<evidence type="ECO:0000313" key="2">
    <source>
        <dbReference type="EMBL" id="KYN41334.1"/>
    </source>
</evidence>
<sequence length="97" mass="10425">AATATVAMIVHDDVGDDHRSATATAGGGRSWSPESSRQESTVHRFVAGPADRTPSAHDSDPHTAVPVCRDYGPRYGNRDRSGKPNENRAESNETEEH</sequence>
<evidence type="ECO:0000256" key="1">
    <source>
        <dbReference type="SAM" id="MobiDB-lite"/>
    </source>
</evidence>
<organism evidence="2 3">
    <name type="scientific">Trachymyrmex septentrionalis</name>
    <dbReference type="NCBI Taxonomy" id="34720"/>
    <lineage>
        <taxon>Eukaryota</taxon>
        <taxon>Metazoa</taxon>
        <taxon>Ecdysozoa</taxon>
        <taxon>Arthropoda</taxon>
        <taxon>Hexapoda</taxon>
        <taxon>Insecta</taxon>
        <taxon>Pterygota</taxon>
        <taxon>Neoptera</taxon>
        <taxon>Endopterygota</taxon>
        <taxon>Hymenoptera</taxon>
        <taxon>Apocrita</taxon>
        <taxon>Aculeata</taxon>
        <taxon>Formicoidea</taxon>
        <taxon>Formicidae</taxon>
        <taxon>Myrmicinae</taxon>
        <taxon>Trachymyrmex</taxon>
    </lineage>
</organism>
<proteinExistence type="predicted"/>
<gene>
    <name evidence="2" type="ORF">ALC56_04486</name>
</gene>
<keyword evidence="3" id="KW-1185">Reference proteome</keyword>
<feature type="region of interest" description="Disordered" evidence="1">
    <location>
        <begin position="1"/>
        <end position="97"/>
    </location>
</feature>
<feature type="compositionally biased region" description="Basic and acidic residues" evidence="1">
    <location>
        <begin position="10"/>
        <end position="20"/>
    </location>
</feature>
<feature type="compositionally biased region" description="Basic and acidic residues" evidence="1">
    <location>
        <begin position="76"/>
        <end position="91"/>
    </location>
</feature>
<protein>
    <submittedName>
        <fullName evidence="2">Uncharacterized protein</fullName>
    </submittedName>
</protein>